<organism evidence="1 2">
    <name type="scientific">Nicotiana tabacum</name>
    <name type="common">Common tobacco</name>
    <dbReference type="NCBI Taxonomy" id="4097"/>
    <lineage>
        <taxon>Eukaryota</taxon>
        <taxon>Viridiplantae</taxon>
        <taxon>Streptophyta</taxon>
        <taxon>Embryophyta</taxon>
        <taxon>Tracheophyta</taxon>
        <taxon>Spermatophyta</taxon>
        <taxon>Magnoliopsida</taxon>
        <taxon>eudicotyledons</taxon>
        <taxon>Gunneridae</taxon>
        <taxon>Pentapetalae</taxon>
        <taxon>asterids</taxon>
        <taxon>lamiids</taxon>
        <taxon>Solanales</taxon>
        <taxon>Solanaceae</taxon>
        <taxon>Nicotianoideae</taxon>
        <taxon>Nicotianeae</taxon>
        <taxon>Nicotiana</taxon>
    </lineage>
</organism>
<gene>
    <name evidence="2" type="primary">LOC142178276</name>
</gene>
<dbReference type="Proteomes" id="UP000790787">
    <property type="component" value="Chromosome 24"/>
</dbReference>
<proteinExistence type="predicted"/>
<evidence type="ECO:0000313" key="1">
    <source>
        <dbReference type="Proteomes" id="UP000790787"/>
    </source>
</evidence>
<sequence>MRQALLVKIKLGFIDGTCLKSSYKGDLANQWERCNAVVLSWIAEFQPSIIYASNARKVWNEFRERFEKSNLTRLYHLWTSIGALKQGTDSVTQYYSKLKDLWDEMDLMIPTSGCDCEENKPFIEKFRNLHLLQFLVGLNESYSHVRSNVLLRSPTLTVNQAYTLAMQEESQRTLGMDNTDREPLTMLAGRGQGLKPKKPGLICEHCGYKGHLTKNCYRIIGFPSDFKSKKKAQGVGGKSYANVSIGEAEGSNSKKSQGNFLTEEQYKQLMNVFNKS</sequence>
<reference evidence="1" key="1">
    <citation type="journal article" date="2014" name="Nat. Commun.">
        <title>The tobacco genome sequence and its comparison with those of tomato and potato.</title>
        <authorList>
            <person name="Sierro N."/>
            <person name="Battey J.N."/>
            <person name="Ouadi S."/>
            <person name="Bakaher N."/>
            <person name="Bovet L."/>
            <person name="Willig A."/>
            <person name="Goepfert S."/>
            <person name="Peitsch M.C."/>
            <person name="Ivanov N.V."/>
        </authorList>
    </citation>
    <scope>NUCLEOTIDE SEQUENCE [LARGE SCALE GENOMIC DNA]</scope>
</reference>
<dbReference type="RefSeq" id="XP_075103707.1">
    <property type="nucleotide sequence ID" value="XM_075247606.1"/>
</dbReference>
<evidence type="ECO:0000313" key="2">
    <source>
        <dbReference type="RefSeq" id="XP_075103707.1"/>
    </source>
</evidence>
<protein>
    <submittedName>
        <fullName evidence="2">Uncharacterized protein LOC142178276</fullName>
    </submittedName>
</protein>
<keyword evidence="1" id="KW-1185">Reference proteome</keyword>
<name>A0AC58U2J7_TOBAC</name>
<accession>A0AC58U2J7</accession>
<reference evidence="2" key="2">
    <citation type="submission" date="2025-08" db="UniProtKB">
        <authorList>
            <consortium name="RefSeq"/>
        </authorList>
    </citation>
    <scope>IDENTIFICATION</scope>
    <source>
        <tissue evidence="2">Leaf</tissue>
    </source>
</reference>